<evidence type="ECO:0000259" key="4">
    <source>
        <dbReference type="Pfam" id="PF00135"/>
    </source>
</evidence>
<dbReference type="Gene3D" id="3.40.50.1820">
    <property type="entry name" value="alpha/beta hydrolase"/>
    <property type="match status" value="1"/>
</dbReference>
<feature type="chain" id="PRO_5044995208" description="Carboxylic ester hydrolase" evidence="3">
    <location>
        <begin position="20"/>
        <end position="523"/>
    </location>
</feature>
<reference evidence="5 6" key="1">
    <citation type="submission" date="2020-08" db="EMBL/GenBank/DDBJ databases">
        <title>Putative novel bacterial strains isolated from necrotic wheat leaf tissues caused by Xanthomonas translucens.</title>
        <authorList>
            <person name="Tambong J.T."/>
        </authorList>
    </citation>
    <scope>NUCLEOTIDE SEQUENCE [LARGE SCALE GENOMIC DNA]</scope>
    <source>
        <strain evidence="6">DOAB 1063</strain>
    </source>
</reference>
<dbReference type="InterPro" id="IPR050654">
    <property type="entry name" value="AChE-related_enzymes"/>
</dbReference>
<dbReference type="InterPro" id="IPR019826">
    <property type="entry name" value="Carboxylesterase_B_AS"/>
</dbReference>
<dbReference type="EC" id="3.1.1.-" evidence="3"/>
<dbReference type="Proteomes" id="UP000597613">
    <property type="component" value="Unassembled WGS sequence"/>
</dbReference>
<dbReference type="RefSeq" id="WP_187502851.1">
    <property type="nucleotide sequence ID" value="NZ_CP162536.1"/>
</dbReference>
<comment type="similarity">
    <text evidence="1 3">Belongs to the type-B carboxylesterase/lipase family.</text>
</comment>
<feature type="signal peptide" evidence="3">
    <location>
        <begin position="1"/>
        <end position="19"/>
    </location>
</feature>
<dbReference type="EMBL" id="JACONT010000007">
    <property type="protein sequence ID" value="MBC3941078.1"/>
    <property type="molecule type" value="Genomic_DNA"/>
</dbReference>
<accession>A0ABR7AKU1</accession>
<dbReference type="PANTHER" id="PTHR43918:SF4">
    <property type="entry name" value="CARBOXYLIC ESTER HYDROLASE"/>
    <property type="match status" value="1"/>
</dbReference>
<sequence length="523" mass="55081">MLRAGWILGIGLCAAPAAAQSVRVEGGTLQGVRLTTSQAPVDTYRGIPYAAPPVGALRWQPPKRAARWSGVRKADAFGARCMQQPLFADMKFRSPGIAEDCLTLNMWAPAGTKPGAKLPVLFYIHGGGAIAGDGSELRYDGAALARQGIVVVTINYRLGAFGFLATSDLVAESPTHTAGNYGLLDQAAALAWVRRNAAAFGGDPAHITIGGESAGSMSVSVLMTSPLTRTQFAGAIGESGGVMPPSFRPKSLAQATADGDAFVRAAGASSIADLRAMPADALLAAQGTQRLRADFIVDGQFLAEAPIDTYAAGRAARVPLLVGSNSQEGSWTSVLNGQPPTVANYHAGIARLYTDADALFALYPARTDADVPAAATALASDAFLGASTWKWFDLHRRTRQPTYYYYFSHPRPAALPPLTNPDVPPIGAVHSAEIEYALGNLDTNPAYAWTAEDRRIAAVFQGYFAAFIKTGNPNATGLPTWPAAASGNAAIVRQTVDVQTRAEPFVDQARYEAAVPLLENRRP</sequence>
<gene>
    <name evidence="5" type="ORF">H8S47_05190</name>
</gene>
<protein>
    <recommendedName>
        <fullName evidence="3">Carboxylic ester hydrolase</fullName>
        <ecNumber evidence="3">3.1.1.-</ecNumber>
    </recommendedName>
</protein>
<feature type="domain" description="Carboxylesterase type B" evidence="4">
    <location>
        <begin position="20"/>
        <end position="495"/>
    </location>
</feature>
<keyword evidence="3" id="KW-0732">Signal</keyword>
<dbReference type="InterPro" id="IPR029058">
    <property type="entry name" value="AB_hydrolase_fold"/>
</dbReference>
<keyword evidence="2 3" id="KW-0378">Hydrolase</keyword>
<evidence type="ECO:0000313" key="6">
    <source>
        <dbReference type="Proteomes" id="UP000597613"/>
    </source>
</evidence>
<proteinExistence type="inferred from homology"/>
<evidence type="ECO:0000256" key="3">
    <source>
        <dbReference type="RuleBase" id="RU361235"/>
    </source>
</evidence>
<comment type="caution">
    <text evidence="5">The sequence shown here is derived from an EMBL/GenBank/DDBJ whole genome shotgun (WGS) entry which is preliminary data.</text>
</comment>
<evidence type="ECO:0000256" key="1">
    <source>
        <dbReference type="ARBA" id="ARBA00005964"/>
    </source>
</evidence>
<dbReference type="PROSITE" id="PS00122">
    <property type="entry name" value="CARBOXYLESTERASE_B_1"/>
    <property type="match status" value="1"/>
</dbReference>
<dbReference type="Pfam" id="PF00135">
    <property type="entry name" value="COesterase"/>
    <property type="match status" value="1"/>
</dbReference>
<dbReference type="InterPro" id="IPR002018">
    <property type="entry name" value="CarbesteraseB"/>
</dbReference>
<dbReference type="SUPFAM" id="SSF53474">
    <property type="entry name" value="alpha/beta-Hydrolases"/>
    <property type="match status" value="1"/>
</dbReference>
<dbReference type="PANTHER" id="PTHR43918">
    <property type="entry name" value="ACETYLCHOLINESTERASE"/>
    <property type="match status" value="1"/>
</dbReference>
<keyword evidence="6" id="KW-1185">Reference proteome</keyword>
<evidence type="ECO:0000313" key="5">
    <source>
        <dbReference type="EMBL" id="MBC3941078.1"/>
    </source>
</evidence>
<organism evidence="5 6">
    <name type="scientific">Sphingomonas albertensis</name>
    <dbReference type="NCBI Taxonomy" id="2762591"/>
    <lineage>
        <taxon>Bacteria</taxon>
        <taxon>Pseudomonadati</taxon>
        <taxon>Pseudomonadota</taxon>
        <taxon>Alphaproteobacteria</taxon>
        <taxon>Sphingomonadales</taxon>
        <taxon>Sphingomonadaceae</taxon>
        <taxon>Sphingomonas</taxon>
    </lineage>
</organism>
<evidence type="ECO:0000256" key="2">
    <source>
        <dbReference type="ARBA" id="ARBA00022801"/>
    </source>
</evidence>
<name>A0ABR7AKU1_9SPHN</name>